<evidence type="ECO:0000313" key="1">
    <source>
        <dbReference type="Proteomes" id="UP000095286"/>
    </source>
</evidence>
<dbReference type="Proteomes" id="UP000095286">
    <property type="component" value="Unplaced"/>
</dbReference>
<proteinExistence type="predicted"/>
<protein>
    <submittedName>
        <fullName evidence="2">Uncharacterized protein</fullName>
    </submittedName>
</protein>
<organism evidence="1 2">
    <name type="scientific">Rhabditophanes sp. KR3021</name>
    <dbReference type="NCBI Taxonomy" id="114890"/>
    <lineage>
        <taxon>Eukaryota</taxon>
        <taxon>Metazoa</taxon>
        <taxon>Ecdysozoa</taxon>
        <taxon>Nematoda</taxon>
        <taxon>Chromadorea</taxon>
        <taxon>Rhabditida</taxon>
        <taxon>Tylenchina</taxon>
        <taxon>Panagrolaimomorpha</taxon>
        <taxon>Strongyloidoidea</taxon>
        <taxon>Alloionematidae</taxon>
        <taxon>Rhabditophanes</taxon>
    </lineage>
</organism>
<accession>A0AC35TK34</accession>
<sequence length="135" mass="15724">MYIDINDPKDPWAWRNKWNGDARNGMDDLWIWVTICVCLAFLTFLAILPLLLLKFCRGVCPCNSFFNCFEGMLSQCSKMGERKRHSPGFKRFQEAVRVSKHIIRDPRKIKNLPSVYYIENPQVVPKINLSAVNSK</sequence>
<reference evidence="2" key="1">
    <citation type="submission" date="2016-11" db="UniProtKB">
        <authorList>
            <consortium name="WormBaseParasite"/>
        </authorList>
    </citation>
    <scope>IDENTIFICATION</scope>
    <source>
        <strain evidence="2">KR3021</strain>
    </source>
</reference>
<name>A0AC35TK34_9BILA</name>
<dbReference type="WBParaSite" id="RSKR_0000128300.1">
    <property type="protein sequence ID" value="RSKR_0000128300.1"/>
    <property type="gene ID" value="RSKR_0000128300"/>
</dbReference>
<evidence type="ECO:0000313" key="2">
    <source>
        <dbReference type="WBParaSite" id="RSKR_0000128300.1"/>
    </source>
</evidence>